<dbReference type="SUPFAM" id="SSF54909">
    <property type="entry name" value="Dimeric alpha+beta barrel"/>
    <property type="match status" value="1"/>
</dbReference>
<dbReference type="PROSITE" id="PS51502">
    <property type="entry name" value="S_R_A_B_BARREL"/>
    <property type="match status" value="1"/>
</dbReference>
<gene>
    <name evidence="3" type="ORF">B0T25DRAFT_527267</name>
</gene>
<protein>
    <recommendedName>
        <fullName evidence="2">Stress-response A/B barrel domain-containing protein</fullName>
    </recommendedName>
</protein>
<dbReference type="SMART" id="SM00886">
    <property type="entry name" value="Dabb"/>
    <property type="match status" value="1"/>
</dbReference>
<reference evidence="3" key="2">
    <citation type="submission" date="2023-06" db="EMBL/GenBank/DDBJ databases">
        <authorList>
            <consortium name="Lawrence Berkeley National Laboratory"/>
            <person name="Haridas S."/>
            <person name="Hensen N."/>
            <person name="Bonometti L."/>
            <person name="Westerberg I."/>
            <person name="Brannstrom I.O."/>
            <person name="Guillou S."/>
            <person name="Cros-Aarteil S."/>
            <person name="Calhoun S."/>
            <person name="Kuo A."/>
            <person name="Mondo S."/>
            <person name="Pangilinan J."/>
            <person name="Riley R."/>
            <person name="Labutti K."/>
            <person name="Andreopoulos B."/>
            <person name="Lipzen A."/>
            <person name="Chen C."/>
            <person name="Yanf M."/>
            <person name="Daum C."/>
            <person name="Ng V."/>
            <person name="Clum A."/>
            <person name="Steindorff A."/>
            <person name="Ohm R."/>
            <person name="Martin F."/>
            <person name="Silar P."/>
            <person name="Natvig D."/>
            <person name="Lalanne C."/>
            <person name="Gautier V."/>
            <person name="Ament-Velasquez S.L."/>
            <person name="Kruys A."/>
            <person name="Hutchinson M.I."/>
            <person name="Powell A.J."/>
            <person name="Barry K."/>
            <person name="Miller A.N."/>
            <person name="Grigoriev I.V."/>
            <person name="Debuchy R."/>
            <person name="Gladieux P."/>
            <person name="Thoren M.H."/>
            <person name="Johannesson H."/>
        </authorList>
    </citation>
    <scope>NUCLEOTIDE SEQUENCE</scope>
    <source>
        <strain evidence="3">CBS 955.72</strain>
    </source>
</reference>
<accession>A0AAJ0MKB0</accession>
<dbReference type="AlphaFoldDB" id="A0AAJ0MKB0"/>
<reference evidence="3" key="1">
    <citation type="journal article" date="2023" name="Mol. Phylogenet. Evol.">
        <title>Genome-scale phylogeny and comparative genomics of the fungal order Sordariales.</title>
        <authorList>
            <person name="Hensen N."/>
            <person name="Bonometti L."/>
            <person name="Westerberg I."/>
            <person name="Brannstrom I.O."/>
            <person name="Guillou S."/>
            <person name="Cros-Aarteil S."/>
            <person name="Calhoun S."/>
            <person name="Haridas S."/>
            <person name="Kuo A."/>
            <person name="Mondo S."/>
            <person name="Pangilinan J."/>
            <person name="Riley R."/>
            <person name="LaButti K."/>
            <person name="Andreopoulos B."/>
            <person name="Lipzen A."/>
            <person name="Chen C."/>
            <person name="Yan M."/>
            <person name="Daum C."/>
            <person name="Ng V."/>
            <person name="Clum A."/>
            <person name="Steindorff A."/>
            <person name="Ohm R.A."/>
            <person name="Martin F."/>
            <person name="Silar P."/>
            <person name="Natvig D.O."/>
            <person name="Lalanne C."/>
            <person name="Gautier V."/>
            <person name="Ament-Velasquez S.L."/>
            <person name="Kruys A."/>
            <person name="Hutchinson M.I."/>
            <person name="Powell A.J."/>
            <person name="Barry K."/>
            <person name="Miller A.N."/>
            <person name="Grigoriev I.V."/>
            <person name="Debuchy R."/>
            <person name="Gladieux P."/>
            <person name="Hiltunen Thoren M."/>
            <person name="Johannesson H."/>
        </authorList>
    </citation>
    <scope>NUCLEOTIDE SEQUENCE</scope>
    <source>
        <strain evidence="3">CBS 955.72</strain>
    </source>
</reference>
<comment type="caution">
    <text evidence="3">The sequence shown here is derived from an EMBL/GenBank/DDBJ whole genome shotgun (WGS) entry which is preliminary data.</text>
</comment>
<dbReference type="Pfam" id="PF07876">
    <property type="entry name" value="Dabb"/>
    <property type="match status" value="1"/>
</dbReference>
<dbReference type="EMBL" id="JAUIQD010000001">
    <property type="protein sequence ID" value="KAK3363393.1"/>
    <property type="molecule type" value="Genomic_DNA"/>
</dbReference>
<dbReference type="Proteomes" id="UP001275084">
    <property type="component" value="Unassembled WGS sequence"/>
</dbReference>
<proteinExistence type="predicted"/>
<sequence length="212" mass="23302">MRLQIYWRASTRSSFVSSPNSPAGVSWTRGPEQGPTTAGRRVESLPVECPKRTLCMERHPRTIKSGGTAPSLLAVASKNLAKNLARNEREIDNILDISGTYQQEAEAMASYVNRITMFKVPDPENQKRLLDAYQALASNQQKGGEPYILSAQASLTKGDPRCRGYTVVAQTGFASLDDMKYYDTECPAHAIVKKTAGSLGLSEPPLVVYYEL</sequence>
<dbReference type="Gene3D" id="3.30.70.100">
    <property type="match status" value="1"/>
</dbReference>
<dbReference type="InterPro" id="IPR013097">
    <property type="entry name" value="Dabb"/>
</dbReference>
<feature type="compositionally biased region" description="Polar residues" evidence="1">
    <location>
        <begin position="14"/>
        <end position="23"/>
    </location>
</feature>
<evidence type="ECO:0000256" key="1">
    <source>
        <dbReference type="SAM" id="MobiDB-lite"/>
    </source>
</evidence>
<dbReference type="InterPro" id="IPR011008">
    <property type="entry name" value="Dimeric_a/b-barrel"/>
</dbReference>
<feature type="domain" description="Stress-response A/B barrel" evidence="2">
    <location>
        <begin position="112"/>
        <end position="210"/>
    </location>
</feature>
<evidence type="ECO:0000313" key="4">
    <source>
        <dbReference type="Proteomes" id="UP001275084"/>
    </source>
</evidence>
<evidence type="ECO:0000259" key="2">
    <source>
        <dbReference type="PROSITE" id="PS51502"/>
    </source>
</evidence>
<keyword evidence="4" id="KW-1185">Reference proteome</keyword>
<name>A0AAJ0MKB0_9PEZI</name>
<evidence type="ECO:0000313" key="3">
    <source>
        <dbReference type="EMBL" id="KAK3363393.1"/>
    </source>
</evidence>
<feature type="region of interest" description="Disordered" evidence="1">
    <location>
        <begin position="14"/>
        <end position="41"/>
    </location>
</feature>
<organism evidence="3 4">
    <name type="scientific">Lasiosphaeria hispida</name>
    <dbReference type="NCBI Taxonomy" id="260671"/>
    <lineage>
        <taxon>Eukaryota</taxon>
        <taxon>Fungi</taxon>
        <taxon>Dikarya</taxon>
        <taxon>Ascomycota</taxon>
        <taxon>Pezizomycotina</taxon>
        <taxon>Sordariomycetes</taxon>
        <taxon>Sordariomycetidae</taxon>
        <taxon>Sordariales</taxon>
        <taxon>Lasiosphaeriaceae</taxon>
        <taxon>Lasiosphaeria</taxon>
    </lineage>
</organism>